<keyword evidence="11" id="KW-0413">Isomerase</keyword>
<dbReference type="FunFam" id="3.40.50.670:FF:000002">
    <property type="entry name" value="DNA gyrase subunit B"/>
    <property type="match status" value="1"/>
</dbReference>
<dbReference type="GO" id="GO:0046872">
    <property type="term" value="F:metal ion binding"/>
    <property type="evidence" value="ECO:0007669"/>
    <property type="project" value="UniProtKB-KW"/>
</dbReference>
<evidence type="ECO:0000256" key="4">
    <source>
        <dbReference type="ARBA" id="ARBA00012895"/>
    </source>
</evidence>
<dbReference type="FunFam" id="3.30.565.10:FF:000002">
    <property type="entry name" value="DNA gyrase subunit B"/>
    <property type="match status" value="1"/>
</dbReference>
<evidence type="ECO:0000256" key="9">
    <source>
        <dbReference type="ARBA" id="ARBA00023029"/>
    </source>
</evidence>
<dbReference type="GO" id="GO:0005524">
    <property type="term" value="F:ATP binding"/>
    <property type="evidence" value="ECO:0007669"/>
    <property type="project" value="UniProtKB-KW"/>
</dbReference>
<protein>
    <recommendedName>
        <fullName evidence="4">DNA topoisomerase (ATP-hydrolyzing)</fullName>
        <ecNumber evidence="4">5.6.2.2</ecNumber>
    </recommendedName>
</protein>
<evidence type="ECO:0000256" key="8">
    <source>
        <dbReference type="ARBA" id="ARBA00022842"/>
    </source>
</evidence>
<dbReference type="Gene3D" id="3.30.565.10">
    <property type="entry name" value="Histidine kinase-like ATPase, C-terminal domain"/>
    <property type="match status" value="1"/>
</dbReference>
<dbReference type="InterPro" id="IPR003594">
    <property type="entry name" value="HATPase_dom"/>
</dbReference>
<dbReference type="InterPro" id="IPR013759">
    <property type="entry name" value="Topo_IIA_B_C"/>
</dbReference>
<keyword evidence="10" id="KW-0238">DNA-binding</keyword>
<dbReference type="InterPro" id="IPR018522">
    <property type="entry name" value="TopoIIA_CS"/>
</dbReference>
<sequence length="666" mass="74116">MNKKPNDYSGEKIVVLEGLEPVRKRPAMYIGSTGPTGLHHTATEIIDNGVDEALAGYAQNIWITLHTDGSISVIDDGRGIPVDINPKYGISALELVMTKLHAGGKFEGSAYKISGGLHGVGASVVNALSEWTRVTVVRNGNMHEQSYARGNPTSKIIKKSSSELKIPYPLTQHIPQKFESGTIVRFLPDKQIFKESTDLKFETIKKSLRERAYLVPKLRFHLYDERDGSEAHFYFEGGIKSLVADLNRDKEALHDPIYIERQVDDIEVQVAIQYTDAYNEILESYVNVINTIEGGTHETGFKSALTRSINDYIKRQGGNAAPATPKRSDGGRGKEDKTVSGDDTREGLTAVVYIKMPSKDLQFEGQTKTKLGNSEIAPLVQSVVKEELDIYFEEHPSEARKVAEKSLLAKKARLAAKAAKEAIIRKGALDGLGLPGKLADCQEKDPAQSELYLVEGNSAAGSAKQGRDRKFQAILTLRGKVLNTERARLDKIIEFAELKDLIIALGMGIGETVDPAKLRYHRIIIMTDADVDGEHIRTLLLTFFFRHLPDIVKGGYLYIAQPPLYKVQSGTNSQYAYSDEERDRTLKSLSEVQREKAHIQRYKGLGEMNPNQLWETTMNPENRILKKVGLEGAEEADHVFTMLMGKDVPPRKRFIQTHAKMATLDV</sequence>
<proteinExistence type="inferred from homology"/>
<dbReference type="PRINTS" id="PR00418">
    <property type="entry name" value="TPI2FAMILY"/>
</dbReference>
<evidence type="ECO:0000313" key="14">
    <source>
        <dbReference type="EMBL" id="KKR72035.1"/>
    </source>
</evidence>
<evidence type="ECO:0000256" key="11">
    <source>
        <dbReference type="ARBA" id="ARBA00023235"/>
    </source>
</evidence>
<evidence type="ECO:0000259" key="13">
    <source>
        <dbReference type="PROSITE" id="PS50880"/>
    </source>
</evidence>
<keyword evidence="6" id="KW-0547">Nucleotide-binding</keyword>
<keyword evidence="7" id="KW-0067">ATP-binding</keyword>
<comment type="similarity">
    <text evidence="3">Belongs to the type II topoisomerase GyrB family.</text>
</comment>
<evidence type="ECO:0000256" key="7">
    <source>
        <dbReference type="ARBA" id="ARBA00022840"/>
    </source>
</evidence>
<dbReference type="PANTHER" id="PTHR45866:SF1">
    <property type="entry name" value="DNA GYRASE SUBUNIT B, MITOCHONDRIAL"/>
    <property type="match status" value="1"/>
</dbReference>
<evidence type="ECO:0000256" key="12">
    <source>
        <dbReference type="SAM" id="MobiDB-lite"/>
    </source>
</evidence>
<dbReference type="SUPFAM" id="SSF55874">
    <property type="entry name" value="ATPase domain of HSP90 chaperone/DNA topoisomerase II/histidine kinase"/>
    <property type="match status" value="1"/>
</dbReference>
<evidence type="ECO:0000313" key="15">
    <source>
        <dbReference type="Proteomes" id="UP000034664"/>
    </source>
</evidence>
<dbReference type="Gene3D" id="3.30.230.10">
    <property type="match status" value="1"/>
</dbReference>
<comment type="cofactor">
    <cofactor evidence="2">
        <name>Mg(2+)</name>
        <dbReference type="ChEBI" id="CHEBI:18420"/>
    </cofactor>
</comment>
<keyword evidence="8" id="KW-0460">Magnesium</keyword>
<dbReference type="InterPro" id="IPR013506">
    <property type="entry name" value="Topo_IIA_bsu_dom2"/>
</dbReference>
<dbReference type="SMART" id="SM00433">
    <property type="entry name" value="TOP2c"/>
    <property type="match status" value="1"/>
</dbReference>
<dbReference type="GO" id="GO:0003677">
    <property type="term" value="F:DNA binding"/>
    <property type="evidence" value="ECO:0007669"/>
    <property type="project" value="UniProtKB-KW"/>
</dbReference>
<dbReference type="PRINTS" id="PR01159">
    <property type="entry name" value="DNAGYRASEB"/>
</dbReference>
<evidence type="ECO:0000256" key="10">
    <source>
        <dbReference type="ARBA" id="ARBA00023125"/>
    </source>
</evidence>
<dbReference type="Pfam" id="PF02518">
    <property type="entry name" value="HATPase_c"/>
    <property type="match status" value="1"/>
</dbReference>
<dbReference type="InterPro" id="IPR013760">
    <property type="entry name" value="Topo_IIA-like_dom_sf"/>
</dbReference>
<dbReference type="InterPro" id="IPR002288">
    <property type="entry name" value="DNA_gyrase_B_C"/>
</dbReference>
<organism evidence="14 15">
    <name type="scientific">Candidatus Roizmanbacteria bacterium GW2011_GWB1_40_7</name>
    <dbReference type="NCBI Taxonomy" id="1618482"/>
    <lineage>
        <taxon>Bacteria</taxon>
        <taxon>Candidatus Roizmaniibacteriota</taxon>
    </lineage>
</organism>
<dbReference type="InterPro" id="IPR006171">
    <property type="entry name" value="TOPRIM_dom"/>
</dbReference>
<keyword evidence="9" id="KW-0799">Topoisomerase</keyword>
<dbReference type="PATRIC" id="fig|1618482.3.peg.589"/>
<dbReference type="AlphaFoldDB" id="A0A0G0VJ69"/>
<dbReference type="SUPFAM" id="SSF54211">
    <property type="entry name" value="Ribosomal protein S5 domain 2-like"/>
    <property type="match status" value="1"/>
</dbReference>
<dbReference type="Gene3D" id="3.40.50.670">
    <property type="match status" value="1"/>
</dbReference>
<keyword evidence="5" id="KW-0479">Metal-binding</keyword>
<feature type="region of interest" description="Disordered" evidence="12">
    <location>
        <begin position="315"/>
        <end position="342"/>
    </location>
</feature>
<dbReference type="SUPFAM" id="SSF56719">
    <property type="entry name" value="Type II DNA topoisomerase"/>
    <property type="match status" value="1"/>
</dbReference>
<dbReference type="EMBL" id="LBZM01000013">
    <property type="protein sequence ID" value="KKR72035.1"/>
    <property type="molecule type" value="Genomic_DNA"/>
</dbReference>
<feature type="compositionally biased region" description="Basic and acidic residues" evidence="12">
    <location>
        <begin position="326"/>
        <end position="342"/>
    </location>
</feature>
<dbReference type="InterPro" id="IPR036890">
    <property type="entry name" value="HATPase_C_sf"/>
</dbReference>
<dbReference type="EC" id="5.6.2.2" evidence="4"/>
<dbReference type="PROSITE" id="PS00177">
    <property type="entry name" value="TOPOISOMERASE_II"/>
    <property type="match status" value="1"/>
</dbReference>
<dbReference type="InterPro" id="IPR001241">
    <property type="entry name" value="Topo_IIA"/>
</dbReference>
<dbReference type="PANTHER" id="PTHR45866">
    <property type="entry name" value="DNA GYRASE/TOPOISOMERASE SUBUNIT B"/>
    <property type="match status" value="1"/>
</dbReference>
<evidence type="ECO:0000256" key="6">
    <source>
        <dbReference type="ARBA" id="ARBA00022741"/>
    </source>
</evidence>
<dbReference type="SMART" id="SM00387">
    <property type="entry name" value="HATPase_c"/>
    <property type="match status" value="1"/>
</dbReference>
<dbReference type="InterPro" id="IPR014721">
    <property type="entry name" value="Ribsml_uS5_D2-typ_fold_subgr"/>
</dbReference>
<dbReference type="Pfam" id="PF00986">
    <property type="entry name" value="DNA_gyraseB_C"/>
    <property type="match status" value="1"/>
</dbReference>
<dbReference type="GO" id="GO:0006265">
    <property type="term" value="P:DNA topological change"/>
    <property type="evidence" value="ECO:0007669"/>
    <property type="project" value="InterPro"/>
</dbReference>
<dbReference type="InterPro" id="IPR020568">
    <property type="entry name" value="Ribosomal_Su5_D2-typ_SF"/>
</dbReference>
<evidence type="ECO:0000256" key="1">
    <source>
        <dbReference type="ARBA" id="ARBA00000185"/>
    </source>
</evidence>
<gene>
    <name evidence="14" type="ORF">UU14_C0013G0009</name>
</gene>
<evidence type="ECO:0000256" key="5">
    <source>
        <dbReference type="ARBA" id="ARBA00022723"/>
    </source>
</evidence>
<dbReference type="Pfam" id="PF01751">
    <property type="entry name" value="Toprim"/>
    <property type="match status" value="1"/>
</dbReference>
<feature type="domain" description="Toprim" evidence="13">
    <location>
        <begin position="449"/>
        <end position="563"/>
    </location>
</feature>
<dbReference type="Proteomes" id="UP000034664">
    <property type="component" value="Unassembled WGS sequence"/>
</dbReference>
<evidence type="ECO:0000256" key="3">
    <source>
        <dbReference type="ARBA" id="ARBA00010708"/>
    </source>
</evidence>
<dbReference type="PROSITE" id="PS50880">
    <property type="entry name" value="TOPRIM"/>
    <property type="match status" value="1"/>
</dbReference>
<dbReference type="InterPro" id="IPR000565">
    <property type="entry name" value="Topo_IIA_B"/>
</dbReference>
<dbReference type="NCBIfam" id="NF004189">
    <property type="entry name" value="PRK05644.1"/>
    <property type="match status" value="1"/>
</dbReference>
<name>A0A0G0VJ69_9BACT</name>
<reference evidence="14 15" key="1">
    <citation type="journal article" date="2015" name="Nature">
        <title>rRNA introns, odd ribosomes, and small enigmatic genomes across a large radiation of phyla.</title>
        <authorList>
            <person name="Brown C.T."/>
            <person name="Hug L.A."/>
            <person name="Thomas B.C."/>
            <person name="Sharon I."/>
            <person name="Castelle C.J."/>
            <person name="Singh A."/>
            <person name="Wilkins M.J."/>
            <person name="Williams K.H."/>
            <person name="Banfield J.F."/>
        </authorList>
    </citation>
    <scope>NUCLEOTIDE SEQUENCE [LARGE SCALE GENOMIC DNA]</scope>
</reference>
<comment type="catalytic activity">
    <reaction evidence="1">
        <text>ATP-dependent breakage, passage and rejoining of double-stranded DNA.</text>
        <dbReference type="EC" id="5.6.2.2"/>
    </reaction>
</comment>
<comment type="caution">
    <text evidence="14">The sequence shown here is derived from an EMBL/GenBank/DDBJ whole genome shotgun (WGS) entry which is preliminary data.</text>
</comment>
<dbReference type="CDD" id="cd16928">
    <property type="entry name" value="HATPase_GyrB-like"/>
    <property type="match status" value="1"/>
</dbReference>
<dbReference type="Pfam" id="PF00204">
    <property type="entry name" value="DNA_gyraseB"/>
    <property type="match status" value="1"/>
</dbReference>
<dbReference type="CDD" id="cd00822">
    <property type="entry name" value="TopoII_Trans_DNA_gyrase"/>
    <property type="match status" value="1"/>
</dbReference>
<accession>A0A0G0VJ69</accession>
<dbReference type="GO" id="GO:0003918">
    <property type="term" value="F:DNA topoisomerase type II (double strand cut, ATP-hydrolyzing) activity"/>
    <property type="evidence" value="ECO:0007669"/>
    <property type="project" value="UniProtKB-EC"/>
</dbReference>
<evidence type="ECO:0000256" key="2">
    <source>
        <dbReference type="ARBA" id="ARBA00001946"/>
    </source>
</evidence>